<feature type="region of interest" description="Disordered" evidence="14">
    <location>
        <begin position="54"/>
        <end position="97"/>
    </location>
</feature>
<comment type="subcellular location">
    <subcellularLocation>
        <location evidence="1">Membrane</location>
    </subcellularLocation>
</comment>
<evidence type="ECO:0000256" key="10">
    <source>
        <dbReference type="ARBA" id="ARBA00023004"/>
    </source>
</evidence>
<dbReference type="Proteomes" id="UP000193467">
    <property type="component" value="Unassembled WGS sequence"/>
</dbReference>
<keyword evidence="16" id="KW-1185">Reference proteome</keyword>
<reference evidence="15 16" key="1">
    <citation type="submission" date="2016-07" db="EMBL/GenBank/DDBJ databases">
        <title>Pervasive Adenine N6-methylation of Active Genes in Fungi.</title>
        <authorList>
            <consortium name="DOE Joint Genome Institute"/>
            <person name="Mondo S.J."/>
            <person name="Dannebaum R.O."/>
            <person name="Kuo R.C."/>
            <person name="Labutti K."/>
            <person name="Haridas S."/>
            <person name="Kuo A."/>
            <person name="Salamov A."/>
            <person name="Ahrendt S.R."/>
            <person name="Lipzen A."/>
            <person name="Sullivan W."/>
            <person name="Andreopoulos W.B."/>
            <person name="Clum A."/>
            <person name="Lindquist E."/>
            <person name="Daum C."/>
            <person name="Ramamoorthy G.K."/>
            <person name="Gryganskyi A."/>
            <person name="Culley D."/>
            <person name="Magnuson J.K."/>
            <person name="James T.Y."/>
            <person name="O'Malley M.A."/>
            <person name="Stajich J.E."/>
            <person name="Spatafora J.W."/>
            <person name="Visel A."/>
            <person name="Grigoriev I.V."/>
        </authorList>
    </citation>
    <scope>NUCLEOTIDE SEQUENCE [LARGE SCALE GENOMIC DNA]</scope>
    <source>
        <strain evidence="15 16">62-1032</strain>
    </source>
</reference>
<comment type="caution">
    <text evidence="15">The sequence shown here is derived from an EMBL/GenBank/DDBJ whole genome shotgun (WGS) entry which is preliminary data.</text>
</comment>
<evidence type="ECO:0000256" key="1">
    <source>
        <dbReference type="ARBA" id="ARBA00004370"/>
    </source>
</evidence>
<evidence type="ECO:0000256" key="12">
    <source>
        <dbReference type="ARBA" id="ARBA00025285"/>
    </source>
</evidence>
<dbReference type="STRING" id="106004.A0A1Y2FHZ6"/>
<keyword evidence="7 13" id="KW-0249">Electron transport</keyword>
<dbReference type="EC" id="1.-.-.-" evidence="13"/>
<evidence type="ECO:0000256" key="3">
    <source>
        <dbReference type="ARBA" id="ARBA00022448"/>
    </source>
</evidence>
<name>A0A1Y2FHZ6_9BASI</name>
<comment type="similarity">
    <text evidence="2 13">Belongs to the alternative oxidase family.</text>
</comment>
<keyword evidence="11 13" id="KW-0472">Membrane</keyword>
<accession>A0A1Y2FHZ6</accession>
<evidence type="ECO:0000256" key="2">
    <source>
        <dbReference type="ARBA" id="ARBA00008388"/>
    </source>
</evidence>
<feature type="compositionally biased region" description="Polar residues" evidence="14">
    <location>
        <begin position="54"/>
        <end position="63"/>
    </location>
</feature>
<dbReference type="InterPro" id="IPR002680">
    <property type="entry name" value="AOX"/>
</dbReference>
<gene>
    <name evidence="15" type="ORF">BCR35DRAFT_66297</name>
</gene>
<organism evidence="15 16">
    <name type="scientific">Leucosporidium creatinivorum</name>
    <dbReference type="NCBI Taxonomy" id="106004"/>
    <lineage>
        <taxon>Eukaryota</taxon>
        <taxon>Fungi</taxon>
        <taxon>Dikarya</taxon>
        <taxon>Basidiomycota</taxon>
        <taxon>Pucciniomycotina</taxon>
        <taxon>Microbotryomycetes</taxon>
        <taxon>Leucosporidiales</taxon>
        <taxon>Leucosporidium</taxon>
    </lineage>
</organism>
<evidence type="ECO:0000256" key="14">
    <source>
        <dbReference type="SAM" id="MobiDB-lite"/>
    </source>
</evidence>
<evidence type="ECO:0000256" key="5">
    <source>
        <dbReference type="ARBA" id="ARBA00022692"/>
    </source>
</evidence>
<evidence type="ECO:0000256" key="6">
    <source>
        <dbReference type="ARBA" id="ARBA00022723"/>
    </source>
</evidence>
<evidence type="ECO:0000256" key="13">
    <source>
        <dbReference type="RuleBase" id="RU003779"/>
    </source>
</evidence>
<protein>
    <recommendedName>
        <fullName evidence="13">Alternative oxidase</fullName>
        <ecNumber evidence="13">1.-.-.-</ecNumber>
    </recommendedName>
</protein>
<sequence length="214" mass="23764">MLALHSTRMAPHLALRAPLATFTPQLRHLASTNSSLKLATSSVVGSAHAQRSFSSFSALRNPQPTSPLRKEDDKDTPSGFQSHFQDGPTELDSGKLDQLPFVSSRPHEDYVWHPVYKPEELDAVKVVRLERKTITDKIAYGMVKTARWGFDFVTGYKHASPEDAIAALKKAGKSDLVSSVSHRRGLPGDLLTSRCLSFIPSHLCYYLKPLYSYP</sequence>
<keyword evidence="3" id="KW-0813">Transport</keyword>
<keyword evidence="6 13" id="KW-0479">Metal-binding</keyword>
<evidence type="ECO:0000256" key="4">
    <source>
        <dbReference type="ARBA" id="ARBA00022660"/>
    </source>
</evidence>
<dbReference type="GO" id="GO:0009916">
    <property type="term" value="F:alternative oxidase activity"/>
    <property type="evidence" value="ECO:0007669"/>
    <property type="project" value="UniProtKB-UniRule"/>
</dbReference>
<dbReference type="AlphaFoldDB" id="A0A1Y2FHZ6"/>
<dbReference type="InterPro" id="IPR038659">
    <property type="entry name" value="AOX_sf"/>
</dbReference>
<keyword evidence="9 13" id="KW-0560">Oxidoreductase</keyword>
<dbReference type="GO" id="GO:0016020">
    <property type="term" value="C:membrane"/>
    <property type="evidence" value="ECO:0007669"/>
    <property type="project" value="UniProtKB-SubCell"/>
</dbReference>
<dbReference type="OrthoDB" id="16906at2759"/>
<keyword evidence="10 13" id="KW-0408">Iron</keyword>
<dbReference type="GO" id="GO:0098803">
    <property type="term" value="C:respiratory chain complex"/>
    <property type="evidence" value="ECO:0007669"/>
    <property type="project" value="UniProtKB-UniRule"/>
</dbReference>
<dbReference type="GO" id="GO:0046872">
    <property type="term" value="F:metal ion binding"/>
    <property type="evidence" value="ECO:0007669"/>
    <property type="project" value="UniProtKB-UniRule"/>
</dbReference>
<proteinExistence type="inferred from homology"/>
<evidence type="ECO:0000256" key="9">
    <source>
        <dbReference type="ARBA" id="ARBA00023002"/>
    </source>
</evidence>
<dbReference type="InParanoid" id="A0A1Y2FHZ6"/>
<comment type="cofactor">
    <cofactor evidence="13">
        <name>Fe cation</name>
        <dbReference type="ChEBI" id="CHEBI:24875"/>
    </cofactor>
    <text evidence="13">Binds 2 iron ions per subunit.</text>
</comment>
<keyword evidence="8" id="KW-1133">Transmembrane helix</keyword>
<dbReference type="Gene3D" id="1.20.1260.140">
    <property type="entry name" value="Alternative oxidase"/>
    <property type="match status" value="1"/>
</dbReference>
<dbReference type="Pfam" id="PF01786">
    <property type="entry name" value="AOX"/>
    <property type="match status" value="1"/>
</dbReference>
<evidence type="ECO:0000313" key="15">
    <source>
        <dbReference type="EMBL" id="ORY83581.1"/>
    </source>
</evidence>
<evidence type="ECO:0000256" key="8">
    <source>
        <dbReference type="ARBA" id="ARBA00022989"/>
    </source>
</evidence>
<dbReference type="EMBL" id="MCGR01000019">
    <property type="protein sequence ID" value="ORY83581.1"/>
    <property type="molecule type" value="Genomic_DNA"/>
</dbReference>
<evidence type="ECO:0000313" key="16">
    <source>
        <dbReference type="Proteomes" id="UP000193467"/>
    </source>
</evidence>
<keyword evidence="4 13" id="KW-0679">Respiratory chain</keyword>
<keyword evidence="5 13" id="KW-0812">Transmembrane</keyword>
<comment type="function">
    <text evidence="12">Catalyzes cyanide-resistant oxygen consumption. May increase respiration when the cytochrome respiratory pathway is restricted, or in response to low temperatures.</text>
</comment>
<evidence type="ECO:0000256" key="11">
    <source>
        <dbReference type="ARBA" id="ARBA00023136"/>
    </source>
</evidence>
<evidence type="ECO:0000256" key="7">
    <source>
        <dbReference type="ARBA" id="ARBA00022982"/>
    </source>
</evidence>